<keyword evidence="6" id="KW-0067">ATP-binding</keyword>
<evidence type="ECO:0000256" key="4">
    <source>
        <dbReference type="ARBA" id="ARBA00022741"/>
    </source>
</evidence>
<dbReference type="EC" id="2.7.11.1" evidence="1"/>
<evidence type="ECO:0000256" key="1">
    <source>
        <dbReference type="ARBA" id="ARBA00012513"/>
    </source>
</evidence>
<sequence length="60" mass="7217">QLRHISKLKPWSLLEILLDKYEWPREEALQFSLFLLTMLEQQPLRRATAAQCLKHPWITS</sequence>
<dbReference type="SUPFAM" id="SSF56112">
    <property type="entry name" value="Protein kinase-like (PK-like)"/>
    <property type="match status" value="1"/>
</dbReference>
<dbReference type="Gene3D" id="1.10.510.10">
    <property type="entry name" value="Transferase(Phosphotransferase) domain 1"/>
    <property type="match status" value="1"/>
</dbReference>
<comment type="caution">
    <text evidence="9">The sequence shown here is derived from an EMBL/GenBank/DDBJ whole genome shotgun (WGS) entry which is preliminary data.</text>
</comment>
<evidence type="ECO:0000256" key="7">
    <source>
        <dbReference type="ARBA" id="ARBA00047899"/>
    </source>
</evidence>
<dbReference type="PANTHER" id="PTHR47634">
    <property type="entry name" value="PROTEIN KINASE DOMAIN-CONTAINING PROTEIN-RELATED"/>
    <property type="match status" value="1"/>
</dbReference>
<protein>
    <recommendedName>
        <fullName evidence="1">non-specific serine/threonine protein kinase</fullName>
        <ecNumber evidence="1">2.7.11.1</ecNumber>
    </recommendedName>
</protein>
<evidence type="ECO:0000313" key="9">
    <source>
        <dbReference type="EMBL" id="MEQ2209781.1"/>
    </source>
</evidence>
<organism evidence="9 10">
    <name type="scientific">Xenoophorus captivus</name>
    <dbReference type="NCBI Taxonomy" id="1517983"/>
    <lineage>
        <taxon>Eukaryota</taxon>
        <taxon>Metazoa</taxon>
        <taxon>Chordata</taxon>
        <taxon>Craniata</taxon>
        <taxon>Vertebrata</taxon>
        <taxon>Euteleostomi</taxon>
        <taxon>Actinopterygii</taxon>
        <taxon>Neopterygii</taxon>
        <taxon>Teleostei</taxon>
        <taxon>Neoteleostei</taxon>
        <taxon>Acanthomorphata</taxon>
        <taxon>Ovalentaria</taxon>
        <taxon>Atherinomorphae</taxon>
        <taxon>Cyprinodontiformes</taxon>
        <taxon>Goodeidae</taxon>
        <taxon>Xenoophorus</taxon>
    </lineage>
</organism>
<comment type="catalytic activity">
    <reaction evidence="7">
        <text>L-threonyl-[protein] + ATP = O-phospho-L-threonyl-[protein] + ADP + H(+)</text>
        <dbReference type="Rhea" id="RHEA:46608"/>
        <dbReference type="Rhea" id="RHEA-COMP:11060"/>
        <dbReference type="Rhea" id="RHEA-COMP:11605"/>
        <dbReference type="ChEBI" id="CHEBI:15378"/>
        <dbReference type="ChEBI" id="CHEBI:30013"/>
        <dbReference type="ChEBI" id="CHEBI:30616"/>
        <dbReference type="ChEBI" id="CHEBI:61977"/>
        <dbReference type="ChEBI" id="CHEBI:456216"/>
        <dbReference type="EC" id="2.7.11.1"/>
    </reaction>
</comment>
<name>A0ABV0RQ15_9TELE</name>
<evidence type="ECO:0000256" key="6">
    <source>
        <dbReference type="ARBA" id="ARBA00022840"/>
    </source>
</evidence>
<dbReference type="GO" id="GO:0016301">
    <property type="term" value="F:kinase activity"/>
    <property type="evidence" value="ECO:0007669"/>
    <property type="project" value="UniProtKB-KW"/>
</dbReference>
<keyword evidence="10" id="KW-1185">Reference proteome</keyword>
<dbReference type="InterPro" id="IPR011009">
    <property type="entry name" value="Kinase-like_dom_sf"/>
</dbReference>
<evidence type="ECO:0000256" key="5">
    <source>
        <dbReference type="ARBA" id="ARBA00022777"/>
    </source>
</evidence>
<evidence type="ECO:0000256" key="8">
    <source>
        <dbReference type="ARBA" id="ARBA00048679"/>
    </source>
</evidence>
<keyword evidence="5 9" id="KW-0418">Kinase</keyword>
<evidence type="ECO:0000256" key="2">
    <source>
        <dbReference type="ARBA" id="ARBA00022527"/>
    </source>
</evidence>
<feature type="non-terminal residue" evidence="9">
    <location>
        <position position="1"/>
    </location>
</feature>
<accession>A0ABV0RQ15</accession>
<dbReference type="Proteomes" id="UP001434883">
    <property type="component" value="Unassembled WGS sequence"/>
</dbReference>
<dbReference type="InterPro" id="IPR051334">
    <property type="entry name" value="SRPK"/>
</dbReference>
<dbReference type="EMBL" id="JAHRIN010051822">
    <property type="protein sequence ID" value="MEQ2209781.1"/>
    <property type="molecule type" value="Genomic_DNA"/>
</dbReference>
<evidence type="ECO:0000256" key="3">
    <source>
        <dbReference type="ARBA" id="ARBA00022679"/>
    </source>
</evidence>
<reference evidence="9 10" key="1">
    <citation type="submission" date="2021-06" db="EMBL/GenBank/DDBJ databases">
        <authorList>
            <person name="Palmer J.M."/>
        </authorList>
    </citation>
    <scope>NUCLEOTIDE SEQUENCE [LARGE SCALE GENOMIC DNA]</scope>
    <source>
        <strain evidence="9 10">XC_2019</strain>
        <tissue evidence="9">Muscle</tissue>
    </source>
</reference>
<proteinExistence type="predicted"/>
<dbReference type="PANTHER" id="PTHR47634:SF20">
    <property type="entry name" value="SRSF PROTEIN KINASE 3"/>
    <property type="match status" value="1"/>
</dbReference>
<keyword evidence="2" id="KW-0723">Serine/threonine-protein kinase</keyword>
<evidence type="ECO:0000313" key="10">
    <source>
        <dbReference type="Proteomes" id="UP001434883"/>
    </source>
</evidence>
<gene>
    <name evidence="9" type="primary">SRPK1</name>
    <name evidence="9" type="ORF">XENOCAPTIV_003952</name>
</gene>
<keyword evidence="3" id="KW-0808">Transferase</keyword>
<comment type="catalytic activity">
    <reaction evidence="8">
        <text>L-seryl-[protein] + ATP = O-phospho-L-seryl-[protein] + ADP + H(+)</text>
        <dbReference type="Rhea" id="RHEA:17989"/>
        <dbReference type="Rhea" id="RHEA-COMP:9863"/>
        <dbReference type="Rhea" id="RHEA-COMP:11604"/>
        <dbReference type="ChEBI" id="CHEBI:15378"/>
        <dbReference type="ChEBI" id="CHEBI:29999"/>
        <dbReference type="ChEBI" id="CHEBI:30616"/>
        <dbReference type="ChEBI" id="CHEBI:83421"/>
        <dbReference type="ChEBI" id="CHEBI:456216"/>
        <dbReference type="EC" id="2.7.11.1"/>
    </reaction>
</comment>
<keyword evidence="4" id="KW-0547">Nucleotide-binding</keyword>